<feature type="region of interest" description="Disordered" evidence="1">
    <location>
        <begin position="17"/>
        <end position="54"/>
    </location>
</feature>
<dbReference type="VEuPathDB" id="FungiDB:H257_05521"/>
<dbReference type="EMBL" id="VJMI01021318">
    <property type="protein sequence ID" value="KAF0702021.1"/>
    <property type="molecule type" value="Genomic_DNA"/>
</dbReference>
<accession>A0A6A4YZH5</accession>
<dbReference type="AlphaFoldDB" id="A0A6A4YZH5"/>
<evidence type="ECO:0000313" key="2">
    <source>
        <dbReference type="EMBL" id="KAF0702021.1"/>
    </source>
</evidence>
<protein>
    <submittedName>
        <fullName evidence="2">Uncharacterized protein</fullName>
    </submittedName>
</protein>
<name>A0A6A4YZH5_APHAT</name>
<proteinExistence type="predicted"/>
<dbReference type="Proteomes" id="UP000469452">
    <property type="component" value="Unassembled WGS sequence"/>
</dbReference>
<sequence length="169" mass="18904">MQPLVAKAFRQYVYDKSNTTTSPPIKPPKSHYRTRASRAPWAQDNTRTSSQDTAEEFFDPNAPPVANPVDTWRAGLVLTHDHFVFHVGIVDSSFSLRVSYDESSAPTVYKSDSCPQLSQDWIIDSGATASYTPHKSYFCLSKFRSCSMTLSVGDGGQLPILRRRDVNQP</sequence>
<reference evidence="2 3" key="1">
    <citation type="submission" date="2019-06" db="EMBL/GenBank/DDBJ databases">
        <title>Genomics analysis of Aphanomyces spp. identifies a new class of oomycete effector associated with host adaptation.</title>
        <authorList>
            <person name="Gaulin E."/>
        </authorList>
    </citation>
    <scope>NUCLEOTIDE SEQUENCE [LARGE SCALE GENOMIC DNA]</scope>
    <source>
        <strain evidence="2 3">E</strain>
    </source>
</reference>
<organism evidence="2 3">
    <name type="scientific">Aphanomyces astaci</name>
    <name type="common">Crayfish plague agent</name>
    <dbReference type="NCBI Taxonomy" id="112090"/>
    <lineage>
        <taxon>Eukaryota</taxon>
        <taxon>Sar</taxon>
        <taxon>Stramenopiles</taxon>
        <taxon>Oomycota</taxon>
        <taxon>Saprolegniomycetes</taxon>
        <taxon>Saprolegniales</taxon>
        <taxon>Verrucalvaceae</taxon>
        <taxon>Aphanomyces</taxon>
    </lineage>
</organism>
<comment type="caution">
    <text evidence="2">The sequence shown here is derived from an EMBL/GenBank/DDBJ whole genome shotgun (WGS) entry which is preliminary data.</text>
</comment>
<evidence type="ECO:0000256" key="1">
    <source>
        <dbReference type="SAM" id="MobiDB-lite"/>
    </source>
</evidence>
<feature type="compositionally biased region" description="Polar residues" evidence="1">
    <location>
        <begin position="43"/>
        <end position="52"/>
    </location>
</feature>
<evidence type="ECO:0000313" key="3">
    <source>
        <dbReference type="Proteomes" id="UP000469452"/>
    </source>
</evidence>
<gene>
    <name evidence="2" type="ORF">AaE_016177</name>
</gene>